<dbReference type="InterPro" id="IPR014710">
    <property type="entry name" value="RmlC-like_jellyroll"/>
</dbReference>
<evidence type="ECO:0000259" key="3">
    <source>
        <dbReference type="Pfam" id="PF02678"/>
    </source>
</evidence>
<dbReference type="SUPFAM" id="SSF51182">
    <property type="entry name" value="RmlC-like cupins"/>
    <property type="match status" value="1"/>
</dbReference>
<reference evidence="5 6" key="1">
    <citation type="submission" date="2017-02" db="EMBL/GenBank/DDBJ databases">
        <title>Acinetobacter sp. ANC 4945, whole genome shotgun sequencing project.</title>
        <authorList>
            <person name="Radolfova-Krizova L."/>
            <person name="Al Atrouni A."/>
            <person name="Nemec A."/>
        </authorList>
    </citation>
    <scope>NUCLEOTIDE SEQUENCE [LARGE SCALE GENOMIC DNA]</scope>
    <source>
        <strain evidence="5 6">ANC 4945</strain>
    </source>
</reference>
<evidence type="ECO:0008006" key="7">
    <source>
        <dbReference type="Google" id="ProtNLM"/>
    </source>
</evidence>
<dbReference type="PANTHER" id="PTHR13903:SF8">
    <property type="entry name" value="PIRIN"/>
    <property type="match status" value="1"/>
</dbReference>
<name>A0A1T1GQN0_9GAMM</name>
<feature type="domain" description="Pirin C-terminal" evidence="4">
    <location>
        <begin position="199"/>
        <end position="299"/>
    </location>
</feature>
<comment type="similarity">
    <text evidence="1 2">Belongs to the pirin family.</text>
</comment>
<dbReference type="AlphaFoldDB" id="A0A1T1GQN0"/>
<evidence type="ECO:0000313" key="5">
    <source>
        <dbReference type="EMBL" id="OOV79866.1"/>
    </source>
</evidence>
<dbReference type="CDD" id="cd02247">
    <property type="entry name" value="cupin_pirin_C"/>
    <property type="match status" value="1"/>
</dbReference>
<dbReference type="PANTHER" id="PTHR13903">
    <property type="entry name" value="PIRIN-RELATED"/>
    <property type="match status" value="1"/>
</dbReference>
<dbReference type="Pfam" id="PF02678">
    <property type="entry name" value="Pirin"/>
    <property type="match status" value="1"/>
</dbReference>
<keyword evidence="6" id="KW-1185">Reference proteome</keyword>
<dbReference type="Pfam" id="PF05726">
    <property type="entry name" value="Pirin_C"/>
    <property type="match status" value="1"/>
</dbReference>
<protein>
    <recommendedName>
        <fullName evidence="7">Pirin family protein</fullName>
    </recommendedName>
</protein>
<evidence type="ECO:0000256" key="2">
    <source>
        <dbReference type="RuleBase" id="RU003457"/>
    </source>
</evidence>
<dbReference type="Gene3D" id="2.60.120.10">
    <property type="entry name" value="Jelly Rolls"/>
    <property type="match status" value="2"/>
</dbReference>
<feature type="domain" description="Pirin N-terminal" evidence="3">
    <location>
        <begin position="48"/>
        <end position="129"/>
    </location>
</feature>
<dbReference type="InterPro" id="IPR003829">
    <property type="entry name" value="Pirin_N_dom"/>
</dbReference>
<gene>
    <name evidence="5" type="ORF">B1202_15325</name>
</gene>
<evidence type="ECO:0000259" key="4">
    <source>
        <dbReference type="Pfam" id="PF05726"/>
    </source>
</evidence>
<dbReference type="Proteomes" id="UP000191160">
    <property type="component" value="Unassembled WGS sequence"/>
</dbReference>
<dbReference type="InterPro" id="IPR008778">
    <property type="entry name" value="Pirin_C_dom"/>
</dbReference>
<evidence type="ECO:0000313" key="6">
    <source>
        <dbReference type="Proteomes" id="UP000191160"/>
    </source>
</evidence>
<dbReference type="EMBL" id="MVKX01000012">
    <property type="protein sequence ID" value="OOV79866.1"/>
    <property type="molecule type" value="Genomic_DNA"/>
</dbReference>
<organism evidence="5 6">
    <name type="scientific">Acinetobacter amyesii</name>
    <dbReference type="NCBI Taxonomy" id="2942470"/>
    <lineage>
        <taxon>Bacteria</taxon>
        <taxon>Pseudomonadati</taxon>
        <taxon>Pseudomonadota</taxon>
        <taxon>Gammaproteobacteria</taxon>
        <taxon>Moraxellales</taxon>
        <taxon>Moraxellaceae</taxon>
        <taxon>Acinetobacter</taxon>
    </lineage>
</organism>
<accession>A0A1T1GQN0</accession>
<evidence type="ECO:0000256" key="1">
    <source>
        <dbReference type="ARBA" id="ARBA00008416"/>
    </source>
</evidence>
<dbReference type="RefSeq" id="WP_078191558.1">
    <property type="nucleotide sequence ID" value="NZ_JAMCOZ010000008.1"/>
</dbReference>
<dbReference type="InterPro" id="IPR011051">
    <property type="entry name" value="RmlC_Cupin_sf"/>
</dbReference>
<dbReference type="InterPro" id="IPR012093">
    <property type="entry name" value="Pirin"/>
</dbReference>
<sequence>MSNAVIYNITPITFRLDLKDPFLFTAHHIDHFPAANADMGPKTAAEKDEFNMYYGDVVPGFPEHPHTGFETITLVEQGYVDHFDSLGNGGRYAAGDVQWLSTGNGVEHCEMFPLLHEDKANPFELFQIWFNSSAEQKAHDADYKMFWREEIPHVFETDSEGKKSDIRVISGQFKSTDAISRPPHSWAAAAENKVNIYLITMQAGAELVIPSTTSSSNRFAYFYQGNTLEIEGQTIQMKHLVELQSDADVHLKAGGLEARILWLEGEPINEPVAMRGPFVLNTTEELDAAFKRYRETHFGDWPWPSPAPVFKRDQARFASYEGGKRVEHPEQENSQAS</sequence>
<proteinExistence type="inferred from homology"/>
<comment type="caution">
    <text evidence="5">The sequence shown here is derived from an EMBL/GenBank/DDBJ whole genome shotgun (WGS) entry which is preliminary data.</text>
</comment>